<evidence type="ECO:0000256" key="12">
    <source>
        <dbReference type="HAMAP-Rule" id="MF_00751"/>
    </source>
</evidence>
<evidence type="ECO:0000256" key="8">
    <source>
        <dbReference type="ARBA" id="ARBA00022989"/>
    </source>
</evidence>
<evidence type="ECO:0000256" key="7">
    <source>
        <dbReference type="ARBA" id="ARBA00022927"/>
    </source>
</evidence>
<evidence type="ECO:0000256" key="9">
    <source>
        <dbReference type="ARBA" id="ARBA00023010"/>
    </source>
</evidence>
<comment type="similarity">
    <text evidence="2 12">Belongs to the SEC61-beta family.</text>
</comment>
<evidence type="ECO:0000256" key="1">
    <source>
        <dbReference type="ARBA" id="ARBA00004162"/>
    </source>
</evidence>
<organism evidence="14 15">
    <name type="scientific">Candidatus Syntropharchaeum caldarium</name>
    <dbReference type="NCBI Taxonomy" id="1838285"/>
    <lineage>
        <taxon>Archaea</taxon>
        <taxon>Methanobacteriati</taxon>
        <taxon>Methanobacteriota</taxon>
        <taxon>Stenosarchaea group</taxon>
        <taxon>Methanomicrobia</taxon>
        <taxon>Methanosarcinales</taxon>
        <taxon>ANME-2 cluster</taxon>
        <taxon>Candidatus Syntropharchaeum</taxon>
    </lineage>
</organism>
<feature type="topological domain" description="Cytoplasmic" evidence="12">
    <location>
        <begin position="1"/>
        <end position="31"/>
    </location>
</feature>
<keyword evidence="7 12" id="KW-0653">Protein transport</keyword>
<keyword evidence="9 12" id="KW-0811">Translocation</keyword>
<dbReference type="Pfam" id="PF03911">
    <property type="entry name" value="Sec61_beta"/>
    <property type="match status" value="1"/>
</dbReference>
<reference evidence="14" key="1">
    <citation type="submission" date="2016-05" db="EMBL/GenBank/DDBJ databases">
        <title>Microbial consortia oxidize butane by reversing methanogenesis.</title>
        <authorList>
            <person name="Laso-Perez R."/>
            <person name="Richter M."/>
            <person name="Wegener G."/>
            <person name="Musat F."/>
        </authorList>
    </citation>
    <scope>NUCLEOTIDE SEQUENCE [LARGE SCALE GENOMIC DNA]</scope>
    <source>
        <strain evidence="14">BOX2</strain>
    </source>
</reference>
<dbReference type="InterPro" id="IPR023531">
    <property type="entry name" value="Preprot_translocase_SecG"/>
</dbReference>
<evidence type="ECO:0000256" key="13">
    <source>
        <dbReference type="SAM" id="Phobius"/>
    </source>
</evidence>
<evidence type="ECO:0000256" key="3">
    <source>
        <dbReference type="ARBA" id="ARBA00014522"/>
    </source>
</evidence>
<gene>
    <name evidence="12" type="primary">secG</name>
    <name evidence="14" type="ORF">SCAL_000677</name>
</gene>
<comment type="subcellular location">
    <subcellularLocation>
        <location evidence="1 12">Cell membrane</location>
        <topology evidence="1 12">Single-pass membrane protein</topology>
    </subcellularLocation>
</comment>
<dbReference type="GO" id="GO:0015031">
    <property type="term" value="P:protein transport"/>
    <property type="evidence" value="ECO:0007669"/>
    <property type="project" value="UniProtKB-UniRule"/>
</dbReference>
<dbReference type="PATRIC" id="fig|1838285.3.peg.686"/>
<dbReference type="EMBL" id="LYOS01000002">
    <property type="protein sequence ID" value="OFV68037.1"/>
    <property type="molecule type" value="Genomic_DNA"/>
</dbReference>
<keyword evidence="15" id="KW-1185">Reference proteome</keyword>
<dbReference type="GO" id="GO:0005886">
    <property type="term" value="C:plasma membrane"/>
    <property type="evidence" value="ECO:0007669"/>
    <property type="project" value="UniProtKB-SubCell"/>
</dbReference>
<comment type="subunit">
    <text evidence="12">Component of the protein translocase complex. Heterotrimer consisting of alpha (SecY), beta (SecG) and gamma (SecE) subunits. Can form oligomers of the heterotrimer.</text>
</comment>
<keyword evidence="4 12" id="KW-0813">Transport</keyword>
<dbReference type="STRING" id="1838285.SCAL_000677"/>
<evidence type="ECO:0000256" key="2">
    <source>
        <dbReference type="ARBA" id="ARBA00006103"/>
    </source>
</evidence>
<dbReference type="AlphaFoldDB" id="A0A1F2P9N7"/>
<evidence type="ECO:0000256" key="10">
    <source>
        <dbReference type="ARBA" id="ARBA00023136"/>
    </source>
</evidence>
<keyword evidence="5 12" id="KW-1003">Cell membrane</keyword>
<evidence type="ECO:0000256" key="11">
    <source>
        <dbReference type="ARBA" id="ARBA00031868"/>
    </source>
</evidence>
<dbReference type="HAMAP" id="MF_00751">
    <property type="entry name" value="SecG"/>
    <property type="match status" value="1"/>
</dbReference>
<feature type="transmembrane region" description="Helical" evidence="13">
    <location>
        <begin position="35"/>
        <end position="53"/>
    </location>
</feature>
<evidence type="ECO:0000256" key="4">
    <source>
        <dbReference type="ARBA" id="ARBA00022448"/>
    </source>
</evidence>
<protein>
    <recommendedName>
        <fullName evidence="3 12">Preprotein translocase subunit SecG</fullName>
    </recommendedName>
    <alternativeName>
        <fullName evidence="11 12">Protein transport protein Sec61 subunit beta homolog</fullName>
    </alternativeName>
</protein>
<sequence length="58" mass="6339">MAKKKDSSGGLMSSAGLMRYFDTEETSITISPKTVMIFSIFIGIFVIALHIYFKSGTA</sequence>
<dbReference type="NCBIfam" id="NF002318">
    <property type="entry name" value="PRK01253.1"/>
    <property type="match status" value="1"/>
</dbReference>
<evidence type="ECO:0000313" key="15">
    <source>
        <dbReference type="Proteomes" id="UP000186940"/>
    </source>
</evidence>
<comment type="caution">
    <text evidence="14">The sequence shown here is derived from an EMBL/GenBank/DDBJ whole genome shotgun (WGS) entry which is preliminary data.</text>
</comment>
<dbReference type="InterPro" id="IPR016482">
    <property type="entry name" value="SecG/Sec61-beta/Sbh"/>
</dbReference>
<evidence type="ECO:0000256" key="5">
    <source>
        <dbReference type="ARBA" id="ARBA00022475"/>
    </source>
</evidence>
<proteinExistence type="inferred from homology"/>
<keyword evidence="10 12" id="KW-0472">Membrane</keyword>
<evidence type="ECO:0000313" key="14">
    <source>
        <dbReference type="EMBL" id="OFV68037.1"/>
    </source>
</evidence>
<accession>A0A1F2P9N7</accession>
<dbReference type="Proteomes" id="UP000186940">
    <property type="component" value="Unassembled WGS sequence"/>
</dbReference>
<keyword evidence="8 12" id="KW-1133">Transmembrane helix</keyword>
<keyword evidence="6 12" id="KW-0812">Transmembrane</keyword>
<comment type="function">
    <text evidence="12">Involved in protein export. The function of the beta subunit is unknown, but it may be involved in stabilization of the trimeric complex.</text>
</comment>
<evidence type="ECO:0000256" key="6">
    <source>
        <dbReference type="ARBA" id="ARBA00022692"/>
    </source>
</evidence>
<name>A0A1F2P9N7_9EURY</name>